<protein>
    <submittedName>
        <fullName evidence="1">Uncharacterized protein</fullName>
    </submittedName>
</protein>
<name>A0ABQ9H979_9NEOP</name>
<reference evidence="1 2" key="1">
    <citation type="submission" date="2023-02" db="EMBL/GenBank/DDBJ databases">
        <title>LHISI_Scaffold_Assembly.</title>
        <authorList>
            <person name="Stuart O.P."/>
            <person name="Cleave R."/>
            <person name="Magrath M.J.L."/>
            <person name="Mikheyev A.S."/>
        </authorList>
    </citation>
    <scope>NUCLEOTIDE SEQUENCE [LARGE SCALE GENOMIC DNA]</scope>
    <source>
        <strain evidence="1">Daus_M_001</strain>
        <tissue evidence="1">Leg muscle</tissue>
    </source>
</reference>
<gene>
    <name evidence="1" type="ORF">PR048_017282</name>
</gene>
<evidence type="ECO:0000313" key="2">
    <source>
        <dbReference type="Proteomes" id="UP001159363"/>
    </source>
</evidence>
<evidence type="ECO:0000313" key="1">
    <source>
        <dbReference type="EMBL" id="KAJ8880811.1"/>
    </source>
</evidence>
<proteinExistence type="predicted"/>
<sequence length="224" mass="23748">MKGPGGTGDLRENPPISGIVQHVSHLRKPGSSAGDCTRFALVGGEQANRLAKTVPNCQSHKHGDFTAVSKQEYALQQVHQLALAVLYRKKLMSTDGERGSAAGCDPDMMDLASRSAMFALSAETIRSTSCGNPGDIARSSFPADDACRASLMDQCLHPDRMGQRWNARVGETGVPQENPLASGIVQQDSHMRESGSKPDGDRTQIAVVGGECASHCVTAALFLT</sequence>
<dbReference type="Proteomes" id="UP001159363">
    <property type="component" value="Chromosome 5"/>
</dbReference>
<comment type="caution">
    <text evidence="1">The sequence shown here is derived from an EMBL/GenBank/DDBJ whole genome shotgun (WGS) entry which is preliminary data.</text>
</comment>
<keyword evidence="2" id="KW-1185">Reference proteome</keyword>
<accession>A0ABQ9H979</accession>
<dbReference type="EMBL" id="JARBHB010000006">
    <property type="protein sequence ID" value="KAJ8880811.1"/>
    <property type="molecule type" value="Genomic_DNA"/>
</dbReference>
<organism evidence="1 2">
    <name type="scientific">Dryococelus australis</name>
    <dbReference type="NCBI Taxonomy" id="614101"/>
    <lineage>
        <taxon>Eukaryota</taxon>
        <taxon>Metazoa</taxon>
        <taxon>Ecdysozoa</taxon>
        <taxon>Arthropoda</taxon>
        <taxon>Hexapoda</taxon>
        <taxon>Insecta</taxon>
        <taxon>Pterygota</taxon>
        <taxon>Neoptera</taxon>
        <taxon>Polyneoptera</taxon>
        <taxon>Phasmatodea</taxon>
        <taxon>Verophasmatodea</taxon>
        <taxon>Anareolatae</taxon>
        <taxon>Phasmatidae</taxon>
        <taxon>Eurycanthinae</taxon>
        <taxon>Dryococelus</taxon>
    </lineage>
</organism>